<feature type="transmembrane region" description="Helical" evidence="8">
    <location>
        <begin position="62"/>
        <end position="86"/>
    </location>
</feature>
<keyword evidence="5 8" id="KW-0812">Transmembrane</keyword>
<dbReference type="PANTHER" id="PTHR33908">
    <property type="entry name" value="MANNOSYLTRANSFERASE YKCB-RELATED"/>
    <property type="match status" value="1"/>
</dbReference>
<comment type="subcellular location">
    <subcellularLocation>
        <location evidence="1">Cell membrane</location>
        <topology evidence="1">Multi-pass membrane protein</topology>
    </subcellularLocation>
</comment>
<feature type="transmembrane region" description="Helical" evidence="8">
    <location>
        <begin position="118"/>
        <end position="138"/>
    </location>
</feature>
<protein>
    <submittedName>
        <fullName evidence="10">Glycosyltransferase family 39 protein</fullName>
    </submittedName>
</protein>
<feature type="transmembrane region" description="Helical" evidence="8">
    <location>
        <begin position="93"/>
        <end position="112"/>
    </location>
</feature>
<sequence length="510" mass="58605">MSLYVGFVLAIRPVRQTFEFDYDEGLNLIKALLYSKGFSLYTQIWSDQPPLLTVTLSHWFSLFGYSVFAARLLILLFSSLLVWSFYQIIRYSLGLVPALVATLLLLTSWLFVRLSIAVMIGIPTLSLAMFSIYFLTLYKRHPRKIFIILSGGLFALSLQTKLFTVFLIPLMLLYLWDFKIMDCEANNNLEGKVSPNPSPTKRGVFNFSLSPRSEGGSGVKSILSKYNLWYLPLLWLGTLLGVYVTIGILCHSLNYEQLFQAHLGEDVKAGFEKFNNIDYLRYLMIQDLDYLFLALIGIWAIFLKRQREGFFPLVWLATAILLLLNHKPVWYHHYTLLAIPITWLAAYGVALIIDFFPAGWNSNFKSLNIKKLILPGIAAAILILSMIAIPTKPIGRPARNIEVMNLVLKYKDSTQWLFTDRPIYAFYAGLPVPPEIAVISEKRFSSGNLTNDDLLTILQKYRPEQIVFARWTEKFKSDEKISAYIKENYSKTYENEKGTVEHYVLKEFSR</sequence>
<gene>
    <name evidence="10" type="ORF">NDI37_14420</name>
</gene>
<keyword evidence="7 8" id="KW-0472">Membrane</keyword>
<keyword evidence="2" id="KW-1003">Cell membrane</keyword>
<feature type="transmembrane region" description="Helical" evidence="8">
    <location>
        <begin position="309"/>
        <end position="325"/>
    </location>
</feature>
<feature type="transmembrane region" description="Helical" evidence="8">
    <location>
        <begin position="282"/>
        <end position="303"/>
    </location>
</feature>
<keyword evidence="3" id="KW-0328">Glycosyltransferase</keyword>
<dbReference type="Pfam" id="PF13231">
    <property type="entry name" value="PMT_2"/>
    <property type="match status" value="1"/>
</dbReference>
<dbReference type="PANTHER" id="PTHR33908:SF11">
    <property type="entry name" value="MEMBRANE PROTEIN"/>
    <property type="match status" value="1"/>
</dbReference>
<feature type="domain" description="Glycosyltransferase RgtA/B/C/D-like" evidence="9">
    <location>
        <begin position="47"/>
        <end position="175"/>
    </location>
</feature>
<feature type="transmembrane region" description="Helical" evidence="8">
    <location>
        <begin position="145"/>
        <end position="176"/>
    </location>
</feature>
<reference evidence="10 11" key="1">
    <citation type="submission" date="2022-04" db="EMBL/GenBank/DDBJ databases">
        <title>Positive selection, recombination, and allopatry shape intraspecific diversity of widespread and dominant cyanobacteria.</title>
        <authorList>
            <person name="Wei J."/>
            <person name="Shu W."/>
            <person name="Hu C."/>
        </authorList>
    </citation>
    <scope>NUCLEOTIDE SEQUENCE [LARGE SCALE GENOMIC DNA]</scope>
    <source>
        <strain evidence="10 11">GB2-A5</strain>
    </source>
</reference>
<comment type="caution">
    <text evidence="10">The sequence shown here is derived from an EMBL/GenBank/DDBJ whole genome shotgun (WGS) entry which is preliminary data.</text>
</comment>
<dbReference type="InterPro" id="IPR038731">
    <property type="entry name" value="RgtA/B/C-like"/>
</dbReference>
<dbReference type="RefSeq" id="WP_199295043.1">
    <property type="nucleotide sequence ID" value="NZ_JAMPKK010000030.1"/>
</dbReference>
<feature type="transmembrane region" description="Helical" evidence="8">
    <location>
        <begin position="229"/>
        <end position="250"/>
    </location>
</feature>
<dbReference type="EMBL" id="JAMPKK010000030">
    <property type="protein sequence ID" value="MEP0865661.1"/>
    <property type="molecule type" value="Genomic_DNA"/>
</dbReference>
<evidence type="ECO:0000256" key="7">
    <source>
        <dbReference type="ARBA" id="ARBA00023136"/>
    </source>
</evidence>
<keyword evidence="6 8" id="KW-1133">Transmembrane helix</keyword>
<evidence type="ECO:0000313" key="10">
    <source>
        <dbReference type="EMBL" id="MEP0865661.1"/>
    </source>
</evidence>
<dbReference type="InterPro" id="IPR050297">
    <property type="entry name" value="LipidA_mod_glycosyltrf_83"/>
</dbReference>
<organism evidence="10 11">
    <name type="scientific">Funiculus sociatus GB2-A5</name>
    <dbReference type="NCBI Taxonomy" id="2933946"/>
    <lineage>
        <taxon>Bacteria</taxon>
        <taxon>Bacillati</taxon>
        <taxon>Cyanobacteriota</taxon>
        <taxon>Cyanophyceae</taxon>
        <taxon>Coleofasciculales</taxon>
        <taxon>Coleofasciculaceae</taxon>
        <taxon>Funiculus</taxon>
    </lineage>
</organism>
<evidence type="ECO:0000256" key="5">
    <source>
        <dbReference type="ARBA" id="ARBA00022692"/>
    </source>
</evidence>
<evidence type="ECO:0000256" key="1">
    <source>
        <dbReference type="ARBA" id="ARBA00004651"/>
    </source>
</evidence>
<evidence type="ECO:0000256" key="4">
    <source>
        <dbReference type="ARBA" id="ARBA00022679"/>
    </source>
</evidence>
<accession>A0ABV0JQC4</accession>
<evidence type="ECO:0000256" key="8">
    <source>
        <dbReference type="SAM" id="Phobius"/>
    </source>
</evidence>
<evidence type="ECO:0000256" key="2">
    <source>
        <dbReference type="ARBA" id="ARBA00022475"/>
    </source>
</evidence>
<keyword evidence="4" id="KW-0808">Transferase</keyword>
<feature type="transmembrane region" description="Helical" evidence="8">
    <location>
        <begin position="372"/>
        <end position="389"/>
    </location>
</feature>
<proteinExistence type="predicted"/>
<dbReference type="Proteomes" id="UP001442494">
    <property type="component" value="Unassembled WGS sequence"/>
</dbReference>
<evidence type="ECO:0000313" key="11">
    <source>
        <dbReference type="Proteomes" id="UP001442494"/>
    </source>
</evidence>
<name>A0ABV0JQC4_9CYAN</name>
<evidence type="ECO:0000256" key="6">
    <source>
        <dbReference type="ARBA" id="ARBA00022989"/>
    </source>
</evidence>
<evidence type="ECO:0000256" key="3">
    <source>
        <dbReference type="ARBA" id="ARBA00022676"/>
    </source>
</evidence>
<keyword evidence="11" id="KW-1185">Reference proteome</keyword>
<evidence type="ECO:0000259" key="9">
    <source>
        <dbReference type="Pfam" id="PF13231"/>
    </source>
</evidence>
<feature type="transmembrane region" description="Helical" evidence="8">
    <location>
        <begin position="337"/>
        <end position="360"/>
    </location>
</feature>